<dbReference type="Pfam" id="PF02894">
    <property type="entry name" value="GFO_IDH_MocA_C"/>
    <property type="match status" value="1"/>
</dbReference>
<sequence length="350" mass="39814">MNQVVRVGLIGYGMAGEVFHAPAIAVIPELKLTKVVERRSTKCQNRYPWVETVNDTEELLQDPNIDLVVVATPNTSHFELVQKALLANKHVVVEKPFTPTSQQATELIELAQQRDRLLSIHHNRRWDGDFLTVKQIIKNGLLGNLVEYEVHFDRFRNQIKTNWREYDEPGSGILYDLGSHLIDQAVDLFGLPDTVTADIRMQRPGVKTADAFELILNFGNLKVTAKAGQLVRELGPHFVLHGTAGSFIKYGMDPQEDALKQGRLPEGIDWGKESQKSWGTLNTDINELHFYGKIETLPGCYPAYYQNVYNAITQQSELIVKPEQARNTIQIIERAMESHAQRRTLNFYEH</sequence>
<gene>
    <name evidence="5" type="ORF">IQ230_00895</name>
</gene>
<comment type="caution">
    <text evidence="5">The sequence shown here is derived from an EMBL/GenBank/DDBJ whole genome shotgun (WGS) entry which is preliminary data.</text>
</comment>
<name>A0ABR9UKX9_9CHRO</name>
<dbReference type="InterPro" id="IPR036291">
    <property type="entry name" value="NAD(P)-bd_dom_sf"/>
</dbReference>
<evidence type="ECO:0000313" key="5">
    <source>
        <dbReference type="EMBL" id="MBE9188944.1"/>
    </source>
</evidence>
<keyword evidence="2" id="KW-0560">Oxidoreductase</keyword>
<dbReference type="InterPro" id="IPR004104">
    <property type="entry name" value="Gfo/Idh/MocA-like_OxRdtase_C"/>
</dbReference>
<dbReference type="Proteomes" id="UP000651156">
    <property type="component" value="Unassembled WGS sequence"/>
</dbReference>
<reference evidence="5 6" key="1">
    <citation type="submission" date="2020-10" db="EMBL/GenBank/DDBJ databases">
        <authorList>
            <person name="Castelo-Branco R."/>
            <person name="Eusebio N."/>
            <person name="Adriana R."/>
            <person name="Vieira A."/>
            <person name="Brugerolle De Fraissinette N."/>
            <person name="Rezende De Castro R."/>
            <person name="Schneider M.P."/>
            <person name="Vasconcelos V."/>
            <person name="Leao P.N."/>
        </authorList>
    </citation>
    <scope>NUCLEOTIDE SEQUENCE [LARGE SCALE GENOMIC DNA]</scope>
    <source>
        <strain evidence="5 6">LEGE 06123</strain>
    </source>
</reference>
<dbReference type="RefSeq" id="WP_193929918.1">
    <property type="nucleotide sequence ID" value="NZ_CAWPMZ010000041.1"/>
</dbReference>
<dbReference type="Gene3D" id="3.40.50.720">
    <property type="entry name" value="NAD(P)-binding Rossmann-like Domain"/>
    <property type="match status" value="1"/>
</dbReference>
<evidence type="ECO:0000259" key="4">
    <source>
        <dbReference type="Pfam" id="PF02894"/>
    </source>
</evidence>
<dbReference type="NCBIfam" id="NF008607">
    <property type="entry name" value="PRK11579.1"/>
    <property type="match status" value="1"/>
</dbReference>
<evidence type="ECO:0000313" key="6">
    <source>
        <dbReference type="Proteomes" id="UP000651156"/>
    </source>
</evidence>
<evidence type="ECO:0000256" key="2">
    <source>
        <dbReference type="ARBA" id="ARBA00023002"/>
    </source>
</evidence>
<dbReference type="EMBL" id="JADEWN010000001">
    <property type="protein sequence ID" value="MBE9188944.1"/>
    <property type="molecule type" value="Genomic_DNA"/>
</dbReference>
<dbReference type="Gene3D" id="3.30.360.10">
    <property type="entry name" value="Dihydrodipicolinate Reductase, domain 2"/>
    <property type="match status" value="1"/>
</dbReference>
<comment type="similarity">
    <text evidence="1">Belongs to the Gfo/Idh/MocA family.</text>
</comment>
<accession>A0ABR9UKX9</accession>
<evidence type="ECO:0000256" key="1">
    <source>
        <dbReference type="ARBA" id="ARBA00010928"/>
    </source>
</evidence>
<proteinExistence type="inferred from homology"/>
<dbReference type="PANTHER" id="PTHR43708:SF5">
    <property type="entry name" value="CONSERVED EXPRESSED OXIDOREDUCTASE (EUROFUNG)-RELATED"/>
    <property type="match status" value="1"/>
</dbReference>
<feature type="domain" description="Gfo/Idh/MocA-like oxidoreductase C-terminal" evidence="4">
    <location>
        <begin position="134"/>
        <end position="345"/>
    </location>
</feature>
<dbReference type="InterPro" id="IPR000683">
    <property type="entry name" value="Gfo/Idh/MocA-like_OxRdtase_N"/>
</dbReference>
<dbReference type="SUPFAM" id="SSF51735">
    <property type="entry name" value="NAD(P)-binding Rossmann-fold domains"/>
    <property type="match status" value="1"/>
</dbReference>
<keyword evidence="6" id="KW-1185">Reference proteome</keyword>
<dbReference type="Pfam" id="PF01408">
    <property type="entry name" value="GFO_IDH_MocA"/>
    <property type="match status" value="1"/>
</dbReference>
<feature type="domain" description="Gfo/Idh/MocA-like oxidoreductase N-terminal" evidence="3">
    <location>
        <begin position="5"/>
        <end position="121"/>
    </location>
</feature>
<evidence type="ECO:0000259" key="3">
    <source>
        <dbReference type="Pfam" id="PF01408"/>
    </source>
</evidence>
<dbReference type="PANTHER" id="PTHR43708">
    <property type="entry name" value="CONSERVED EXPRESSED OXIDOREDUCTASE (EUROFUNG)"/>
    <property type="match status" value="1"/>
</dbReference>
<protein>
    <submittedName>
        <fullName evidence="5">Oxidoreductase</fullName>
    </submittedName>
</protein>
<dbReference type="InterPro" id="IPR051317">
    <property type="entry name" value="Gfo/Idh/MocA_oxidoreduct"/>
</dbReference>
<organism evidence="5 6">
    <name type="scientific">Gloeocapsopsis crepidinum LEGE 06123</name>
    <dbReference type="NCBI Taxonomy" id="588587"/>
    <lineage>
        <taxon>Bacteria</taxon>
        <taxon>Bacillati</taxon>
        <taxon>Cyanobacteriota</taxon>
        <taxon>Cyanophyceae</taxon>
        <taxon>Oscillatoriophycideae</taxon>
        <taxon>Chroococcales</taxon>
        <taxon>Chroococcaceae</taxon>
        <taxon>Gloeocapsopsis</taxon>
    </lineage>
</organism>